<dbReference type="Gene3D" id="3.90.1310.10">
    <property type="entry name" value="Penicillin-binding protein 2a (Domain 2)"/>
    <property type="match status" value="1"/>
</dbReference>
<protein>
    <submittedName>
        <fullName evidence="16">Penicillin-binding protein 2</fullName>
    </submittedName>
</protein>
<dbReference type="GO" id="GO:0008360">
    <property type="term" value="P:regulation of cell shape"/>
    <property type="evidence" value="ECO:0007669"/>
    <property type="project" value="UniProtKB-KW"/>
</dbReference>
<proteinExistence type="predicted"/>
<evidence type="ECO:0000313" key="16">
    <source>
        <dbReference type="EMBL" id="KKQ18039.1"/>
    </source>
</evidence>
<dbReference type="Pfam" id="PF00905">
    <property type="entry name" value="Transpeptidase"/>
    <property type="match status" value="1"/>
</dbReference>
<dbReference type="InterPro" id="IPR005311">
    <property type="entry name" value="PBP_dimer"/>
</dbReference>
<evidence type="ECO:0000256" key="8">
    <source>
        <dbReference type="ARBA" id="ARBA00022960"/>
    </source>
</evidence>
<gene>
    <name evidence="16" type="ORF">US31_C0011G0021</name>
</gene>
<keyword evidence="11 13" id="KW-0472">Membrane</keyword>
<dbReference type="PANTHER" id="PTHR30627">
    <property type="entry name" value="PEPTIDOGLYCAN D,D-TRANSPEPTIDASE"/>
    <property type="match status" value="1"/>
</dbReference>
<dbReference type="NCBIfam" id="TIGR03423">
    <property type="entry name" value="pbp2_mrdA"/>
    <property type="match status" value="1"/>
</dbReference>
<dbReference type="GO" id="GO:0005886">
    <property type="term" value="C:plasma membrane"/>
    <property type="evidence" value="ECO:0007669"/>
    <property type="project" value="UniProtKB-SubCell"/>
</dbReference>
<keyword evidence="3" id="KW-1003">Cell membrane</keyword>
<name>A0A0G0I192_9BACT</name>
<evidence type="ECO:0000256" key="10">
    <source>
        <dbReference type="ARBA" id="ARBA00022989"/>
    </source>
</evidence>
<dbReference type="EMBL" id="LBSM01000011">
    <property type="protein sequence ID" value="KKQ18039.1"/>
    <property type="molecule type" value="Genomic_DNA"/>
</dbReference>
<evidence type="ECO:0000313" key="17">
    <source>
        <dbReference type="Proteomes" id="UP000034508"/>
    </source>
</evidence>
<evidence type="ECO:0000256" key="2">
    <source>
        <dbReference type="ARBA" id="ARBA00004236"/>
    </source>
</evidence>
<evidence type="ECO:0000256" key="1">
    <source>
        <dbReference type="ARBA" id="ARBA00004167"/>
    </source>
</evidence>
<evidence type="ECO:0000256" key="4">
    <source>
        <dbReference type="ARBA" id="ARBA00022519"/>
    </source>
</evidence>
<dbReference type="Gene3D" id="3.30.1390.30">
    <property type="entry name" value="Penicillin-binding protein 2a, domain 3"/>
    <property type="match status" value="1"/>
</dbReference>
<dbReference type="GO" id="GO:0006508">
    <property type="term" value="P:proteolysis"/>
    <property type="evidence" value="ECO:0007669"/>
    <property type="project" value="UniProtKB-KW"/>
</dbReference>
<comment type="subcellular location">
    <subcellularLocation>
        <location evidence="2">Cell membrane</location>
    </subcellularLocation>
    <subcellularLocation>
        <location evidence="1">Membrane</location>
        <topology evidence="1">Single-pass membrane protein</topology>
    </subcellularLocation>
</comment>
<accession>A0A0G0I192</accession>
<dbReference type="GO" id="GO:0071555">
    <property type="term" value="P:cell wall organization"/>
    <property type="evidence" value="ECO:0007669"/>
    <property type="project" value="UniProtKB-KW"/>
</dbReference>
<evidence type="ECO:0000256" key="12">
    <source>
        <dbReference type="ARBA" id="ARBA00023316"/>
    </source>
</evidence>
<dbReference type="Pfam" id="PF03717">
    <property type="entry name" value="PBP_dimer"/>
    <property type="match status" value="1"/>
</dbReference>
<organism evidence="16 17">
    <name type="scientific">Berkelbacteria bacterium GW2011_GWA1_36_9</name>
    <dbReference type="NCBI Taxonomy" id="1618331"/>
    <lineage>
        <taxon>Bacteria</taxon>
        <taxon>Candidatus Berkelbacteria</taxon>
    </lineage>
</organism>
<dbReference type="GO" id="GO:0008658">
    <property type="term" value="F:penicillin binding"/>
    <property type="evidence" value="ECO:0007669"/>
    <property type="project" value="InterPro"/>
</dbReference>
<dbReference type="AlphaFoldDB" id="A0A0G0I192"/>
<dbReference type="GO" id="GO:0071972">
    <property type="term" value="F:peptidoglycan L,D-transpeptidase activity"/>
    <property type="evidence" value="ECO:0007669"/>
    <property type="project" value="TreeGrafter"/>
</dbReference>
<feature type="domain" description="Penicillin-binding protein transpeptidase" evidence="14">
    <location>
        <begin position="302"/>
        <end position="626"/>
    </location>
</feature>
<evidence type="ECO:0000256" key="9">
    <source>
        <dbReference type="ARBA" id="ARBA00022984"/>
    </source>
</evidence>
<evidence type="ECO:0000256" key="11">
    <source>
        <dbReference type="ARBA" id="ARBA00023136"/>
    </source>
</evidence>
<sequence length="632" mass="69504">MSIFDLYDDRYLPGDKSGRSLRQDVLEYDHFNKDATGGEIFQEKKKSFWLPYLISFLAFGVLMTQLLRLQITQGSFNRNLAEGNRIRAREIAAPRGLIYDSSGKILAQNKASFNLEIYPLDFPRDATGKEEIFQKLSEITQIPKTEIEDKVAKKGFLTYDPIVLKENLDRDTAMILEYKTVNLPGVVIAKDPVREYQPISGLGPVLGYVGKVNDKDLKNHPDYGLSDEIGQEGLELFYEKYLRGKPGILEVEVDSRGRQQRQLSATAPMPGNNLTLSIDGALEAKMAESLGAQVSAVSSPGGAIVAVNPQTGQILGMASFPTFDNNIFTSINMNEEYNKLINDPAKPMFNRVISGTYPSGSIIKPVVAAAGLQEGIITANTTINAPGEIKVGNWSYPDWKIHGLTDVRKAIAESVNIFFYALAGGWDKIKGLGIAKLDDYLIKFGFQEKTGIDLLGEASGLVPTPEWKEKNKKEIWYLGDTYHLGIGQGDFLITPLQMAMATSVIVNGGELLRPQIVSKITDKDGNVIQDFKKDVKSKNLIDDQNLQVVREGMRQAVTSGSAKLLGSLPVPVAAKTGTAQFGAEGKTHAWMTAFAPYNNPQIMIVALVEEGGEGYATAGPVVYDVLNWYFNH</sequence>
<evidence type="ECO:0000256" key="6">
    <source>
        <dbReference type="ARBA" id="ARBA00022692"/>
    </source>
</evidence>
<evidence type="ECO:0000256" key="3">
    <source>
        <dbReference type="ARBA" id="ARBA00022475"/>
    </source>
</evidence>
<dbReference type="PANTHER" id="PTHR30627:SF2">
    <property type="entry name" value="PEPTIDOGLYCAN D,D-TRANSPEPTIDASE MRDA"/>
    <property type="match status" value="1"/>
</dbReference>
<keyword evidence="9" id="KW-0573">Peptidoglycan synthesis</keyword>
<dbReference type="PATRIC" id="fig|1618331.3.peg.634"/>
<dbReference type="GO" id="GO:0009002">
    <property type="term" value="F:serine-type D-Ala-D-Ala carboxypeptidase activity"/>
    <property type="evidence" value="ECO:0007669"/>
    <property type="project" value="InterPro"/>
</dbReference>
<dbReference type="Proteomes" id="UP000034508">
    <property type="component" value="Unassembled WGS sequence"/>
</dbReference>
<evidence type="ECO:0000256" key="7">
    <source>
        <dbReference type="ARBA" id="ARBA00022801"/>
    </source>
</evidence>
<keyword evidence="7" id="KW-0378">Hydrolase</keyword>
<dbReference type="GO" id="GO:0009252">
    <property type="term" value="P:peptidoglycan biosynthetic process"/>
    <property type="evidence" value="ECO:0007669"/>
    <property type="project" value="UniProtKB-KW"/>
</dbReference>
<keyword evidence="4" id="KW-0997">Cell inner membrane</keyword>
<keyword evidence="10 13" id="KW-1133">Transmembrane helix</keyword>
<feature type="domain" description="Penicillin-binding protein dimerisation" evidence="15">
    <location>
        <begin position="91"/>
        <end position="263"/>
    </location>
</feature>
<keyword evidence="6 13" id="KW-0812">Transmembrane</keyword>
<comment type="caution">
    <text evidence="16">The sequence shown here is derived from an EMBL/GenBank/DDBJ whole genome shotgun (WGS) entry which is preliminary data.</text>
</comment>
<dbReference type="InterPro" id="IPR017790">
    <property type="entry name" value="Penicillin-binding_protein_2"/>
</dbReference>
<evidence type="ECO:0000259" key="14">
    <source>
        <dbReference type="Pfam" id="PF00905"/>
    </source>
</evidence>
<feature type="transmembrane region" description="Helical" evidence="13">
    <location>
        <begin position="49"/>
        <end position="67"/>
    </location>
</feature>
<dbReference type="InterPro" id="IPR012338">
    <property type="entry name" value="Beta-lactam/transpept-like"/>
</dbReference>
<dbReference type="InterPro" id="IPR036138">
    <property type="entry name" value="PBP_dimer_sf"/>
</dbReference>
<evidence type="ECO:0000259" key="15">
    <source>
        <dbReference type="Pfam" id="PF03717"/>
    </source>
</evidence>
<keyword evidence="5" id="KW-0645">Protease</keyword>
<dbReference type="InterPro" id="IPR001460">
    <property type="entry name" value="PCN-bd_Tpept"/>
</dbReference>
<reference evidence="16 17" key="1">
    <citation type="journal article" date="2015" name="Nature">
        <title>rRNA introns, odd ribosomes, and small enigmatic genomes across a large radiation of phyla.</title>
        <authorList>
            <person name="Brown C.T."/>
            <person name="Hug L.A."/>
            <person name="Thomas B.C."/>
            <person name="Sharon I."/>
            <person name="Castelle C.J."/>
            <person name="Singh A."/>
            <person name="Wilkins M.J."/>
            <person name="Williams K.H."/>
            <person name="Banfield J.F."/>
        </authorList>
    </citation>
    <scope>NUCLEOTIDE SEQUENCE [LARGE SCALE GENOMIC DNA]</scope>
</reference>
<keyword evidence="12" id="KW-0961">Cell wall biogenesis/degradation</keyword>
<dbReference type="InterPro" id="IPR050515">
    <property type="entry name" value="Beta-lactam/transpept"/>
</dbReference>
<evidence type="ECO:0000256" key="5">
    <source>
        <dbReference type="ARBA" id="ARBA00022670"/>
    </source>
</evidence>
<dbReference type="SUPFAM" id="SSF56601">
    <property type="entry name" value="beta-lactamase/transpeptidase-like"/>
    <property type="match status" value="1"/>
</dbReference>
<dbReference type="Gene3D" id="3.40.710.10">
    <property type="entry name" value="DD-peptidase/beta-lactamase superfamily"/>
    <property type="match status" value="1"/>
</dbReference>
<keyword evidence="8" id="KW-0133">Cell shape</keyword>
<evidence type="ECO:0000256" key="13">
    <source>
        <dbReference type="SAM" id="Phobius"/>
    </source>
</evidence>
<dbReference type="SUPFAM" id="SSF56519">
    <property type="entry name" value="Penicillin binding protein dimerisation domain"/>
    <property type="match status" value="1"/>
</dbReference>